<keyword evidence="4" id="KW-1185">Reference proteome</keyword>
<keyword evidence="2" id="KW-0378">Hydrolase</keyword>
<dbReference type="InterPro" id="IPR029058">
    <property type="entry name" value="AB_hydrolase_fold"/>
</dbReference>
<evidence type="ECO:0000313" key="3">
    <source>
        <dbReference type="EMBL" id="QNE90500.1"/>
    </source>
</evidence>
<evidence type="ECO:0000256" key="1">
    <source>
        <dbReference type="ARBA" id="ARBA00022729"/>
    </source>
</evidence>
<accession>A0A7G7CSD4</accession>
<dbReference type="Gene3D" id="3.40.50.1820">
    <property type="entry name" value="alpha/beta hydrolase"/>
    <property type="match status" value="1"/>
</dbReference>
<name>A0A7G7CSD4_9CORY</name>
<dbReference type="PANTHER" id="PTHR43037:SF5">
    <property type="entry name" value="FERULOYL ESTERASE"/>
    <property type="match status" value="1"/>
</dbReference>
<dbReference type="InterPro" id="IPR050955">
    <property type="entry name" value="Plant_Biomass_Hydrol_Est"/>
</dbReference>
<gene>
    <name evidence="3" type="ORF">H0194_03945</name>
</gene>
<sequence length="262" mass="28252">MTRERLLHDGLERQYVLVEPEGPVERTLLFFHGSLQSGNVIRRFTAGTFDGLPGTRVIYPSGVHNHFNDGRARLPEKTREMGVDDVDFTRELVGRYGGPVFACGYSNGGHMVMRLLIDAPGLLHGACMFAATMPTRDNLATTNPLDVYEPTPVMFLHGTGDRIAPISGGEAALSAAKSRGSVLSARESAEWFAQANGCATGAVSRPYADVERVRWEGAQPVELWSVDGMGHVIPSGNEVSPRLGANTASFVAADAVRGFFGF</sequence>
<dbReference type="AlphaFoldDB" id="A0A7G7CSD4"/>
<evidence type="ECO:0000256" key="2">
    <source>
        <dbReference type="ARBA" id="ARBA00022801"/>
    </source>
</evidence>
<keyword evidence="1" id="KW-0732">Signal</keyword>
<evidence type="ECO:0008006" key="5">
    <source>
        <dbReference type="Google" id="ProtNLM"/>
    </source>
</evidence>
<dbReference type="PANTHER" id="PTHR43037">
    <property type="entry name" value="UNNAMED PRODUCT-RELATED"/>
    <property type="match status" value="1"/>
</dbReference>
<organism evidence="3 4">
    <name type="scientific">Corynebacterium incognita</name>
    <dbReference type="NCBI Taxonomy" id="2754725"/>
    <lineage>
        <taxon>Bacteria</taxon>
        <taxon>Bacillati</taxon>
        <taxon>Actinomycetota</taxon>
        <taxon>Actinomycetes</taxon>
        <taxon>Mycobacteriales</taxon>
        <taxon>Corynebacteriaceae</taxon>
        <taxon>Corynebacterium</taxon>
    </lineage>
</organism>
<dbReference type="GO" id="GO:0016787">
    <property type="term" value="F:hydrolase activity"/>
    <property type="evidence" value="ECO:0007669"/>
    <property type="project" value="UniProtKB-KW"/>
</dbReference>
<dbReference type="EMBL" id="CP059404">
    <property type="protein sequence ID" value="QNE90500.1"/>
    <property type="molecule type" value="Genomic_DNA"/>
</dbReference>
<dbReference type="SUPFAM" id="SSF53474">
    <property type="entry name" value="alpha/beta-Hydrolases"/>
    <property type="match status" value="1"/>
</dbReference>
<evidence type="ECO:0000313" key="4">
    <source>
        <dbReference type="Proteomes" id="UP000515743"/>
    </source>
</evidence>
<dbReference type="Proteomes" id="UP000515743">
    <property type="component" value="Chromosome"/>
</dbReference>
<protein>
    <recommendedName>
        <fullName evidence="5">Polyhydroxybutyrate depolymerase</fullName>
    </recommendedName>
</protein>
<proteinExistence type="predicted"/>
<dbReference type="KEGG" id="cik:H0194_03945"/>
<reference evidence="3 4" key="1">
    <citation type="submission" date="2020-07" db="EMBL/GenBank/DDBJ databases">
        <title>Complete genome and description of Corynebacterium incognita strain Marseille-Q3630 sp. nov.</title>
        <authorList>
            <person name="Boxberger M."/>
        </authorList>
    </citation>
    <scope>NUCLEOTIDE SEQUENCE [LARGE SCALE GENOMIC DNA]</scope>
    <source>
        <strain evidence="3 4">Marseille-Q3630</strain>
    </source>
</reference>